<dbReference type="GO" id="GO:0016020">
    <property type="term" value="C:membrane"/>
    <property type="evidence" value="ECO:0007669"/>
    <property type="project" value="UniProtKB-SubCell"/>
</dbReference>
<evidence type="ECO:0000256" key="3">
    <source>
        <dbReference type="ARBA" id="ARBA00022989"/>
    </source>
</evidence>
<keyword evidence="2 5" id="KW-0812">Transmembrane</keyword>
<keyword evidence="3 5" id="KW-1133">Transmembrane helix</keyword>
<feature type="transmembrane region" description="Helical" evidence="5">
    <location>
        <begin position="70"/>
        <end position="92"/>
    </location>
</feature>
<dbReference type="RefSeq" id="WP_126601054.1">
    <property type="nucleotide sequence ID" value="NZ_BIFQ01000002.1"/>
</dbReference>
<dbReference type="EMBL" id="BIFQ01000002">
    <property type="protein sequence ID" value="GCE08524.1"/>
    <property type="molecule type" value="Genomic_DNA"/>
</dbReference>
<keyword evidence="8" id="KW-1185">Reference proteome</keyword>
<name>A0A401ZP06_9CHLR</name>
<accession>A0A401ZP06</accession>
<evidence type="ECO:0000256" key="2">
    <source>
        <dbReference type="ARBA" id="ARBA00022692"/>
    </source>
</evidence>
<dbReference type="Pfam" id="PF07291">
    <property type="entry name" value="MauE"/>
    <property type="match status" value="1"/>
</dbReference>
<evidence type="ECO:0000256" key="4">
    <source>
        <dbReference type="ARBA" id="ARBA00023136"/>
    </source>
</evidence>
<dbReference type="GO" id="GO:0030416">
    <property type="term" value="P:methylamine metabolic process"/>
    <property type="evidence" value="ECO:0007669"/>
    <property type="project" value="InterPro"/>
</dbReference>
<evidence type="ECO:0000256" key="5">
    <source>
        <dbReference type="SAM" id="Phobius"/>
    </source>
</evidence>
<dbReference type="OrthoDB" id="164580at2"/>
<organism evidence="7 8">
    <name type="scientific">Dictyobacter aurantiacus</name>
    <dbReference type="NCBI Taxonomy" id="1936993"/>
    <lineage>
        <taxon>Bacteria</taxon>
        <taxon>Bacillati</taxon>
        <taxon>Chloroflexota</taxon>
        <taxon>Ktedonobacteria</taxon>
        <taxon>Ktedonobacterales</taxon>
        <taxon>Dictyobacteraceae</taxon>
        <taxon>Dictyobacter</taxon>
    </lineage>
</organism>
<evidence type="ECO:0000256" key="1">
    <source>
        <dbReference type="ARBA" id="ARBA00004141"/>
    </source>
</evidence>
<feature type="transmembrane region" description="Helical" evidence="5">
    <location>
        <begin position="104"/>
        <end position="129"/>
    </location>
</feature>
<sequence length="225" mass="24302">MALALLFARLLLAVVLLIAGIAKLTDWLGTQKALSDFGIPQGLVRLIGRALPISEIVLAVALILRASAWWAAAVTLGLLLVFIAGISVQLIRGHRPACHCFGRLHSATIGVSTIVRNILLALLATTVIYCKGQSSSLSAINWFMAWSPGQQVTFIVAIIALALLTGEGWLLLHTLRHQGQLLLRIENLEHHLAQTPIEEETPGQEQLLYSIGSSRQKEDNSKGIG</sequence>
<dbReference type="AlphaFoldDB" id="A0A401ZP06"/>
<comment type="subcellular location">
    <subcellularLocation>
        <location evidence="1">Membrane</location>
        <topology evidence="1">Multi-pass membrane protein</topology>
    </subcellularLocation>
</comment>
<dbReference type="Proteomes" id="UP000287224">
    <property type="component" value="Unassembled WGS sequence"/>
</dbReference>
<feature type="transmembrane region" description="Helical" evidence="5">
    <location>
        <begin position="149"/>
        <end position="172"/>
    </location>
</feature>
<protein>
    <recommendedName>
        <fullName evidence="6">Methylamine utilisation protein MauE domain-containing protein</fullName>
    </recommendedName>
</protein>
<dbReference type="UniPathway" id="UPA00895"/>
<keyword evidence="4 5" id="KW-0472">Membrane</keyword>
<evidence type="ECO:0000313" key="7">
    <source>
        <dbReference type="EMBL" id="GCE08524.1"/>
    </source>
</evidence>
<reference evidence="8" key="1">
    <citation type="submission" date="2018-12" db="EMBL/GenBank/DDBJ databases">
        <title>Tengunoibacter tsumagoiensis gen. nov., sp. nov., Dictyobacter kobayashii sp. nov., D. alpinus sp. nov., and D. joshuensis sp. nov. and description of Dictyobacteraceae fam. nov. within the order Ktedonobacterales isolated from Tengu-no-mugimeshi.</title>
        <authorList>
            <person name="Wang C.M."/>
            <person name="Zheng Y."/>
            <person name="Sakai Y."/>
            <person name="Toyoda A."/>
            <person name="Minakuchi Y."/>
            <person name="Abe K."/>
            <person name="Yokota A."/>
            <person name="Yabe S."/>
        </authorList>
    </citation>
    <scope>NUCLEOTIDE SEQUENCE [LARGE SCALE GENOMIC DNA]</scope>
    <source>
        <strain evidence="8">S-27</strain>
    </source>
</reference>
<feature type="domain" description="Methylamine utilisation protein MauE" evidence="6">
    <location>
        <begin position="2"/>
        <end position="129"/>
    </location>
</feature>
<evidence type="ECO:0000313" key="8">
    <source>
        <dbReference type="Proteomes" id="UP000287224"/>
    </source>
</evidence>
<gene>
    <name evidence="7" type="ORF">KDAU_58530</name>
</gene>
<comment type="caution">
    <text evidence="7">The sequence shown here is derived from an EMBL/GenBank/DDBJ whole genome shotgun (WGS) entry which is preliminary data.</text>
</comment>
<feature type="transmembrane region" description="Helical" evidence="5">
    <location>
        <begin position="6"/>
        <end position="25"/>
    </location>
</feature>
<evidence type="ECO:0000259" key="6">
    <source>
        <dbReference type="Pfam" id="PF07291"/>
    </source>
</evidence>
<dbReference type="InterPro" id="IPR009908">
    <property type="entry name" value="Methylamine_util_MauE"/>
</dbReference>
<proteinExistence type="predicted"/>